<evidence type="ECO:0000313" key="9">
    <source>
        <dbReference type="EMBL" id="MFC6952783.1"/>
    </source>
</evidence>
<dbReference type="PANTHER" id="PTHR11002">
    <property type="entry name" value="CARBONIC ANHYDRASE"/>
    <property type="match status" value="1"/>
</dbReference>
<keyword evidence="4 7" id="KW-0862">Zinc</keyword>
<evidence type="ECO:0000256" key="5">
    <source>
        <dbReference type="ARBA" id="ARBA00023239"/>
    </source>
</evidence>
<dbReference type="EC" id="4.2.1.1" evidence="2"/>
<comment type="cofactor">
    <cofactor evidence="7">
        <name>Zn(2+)</name>
        <dbReference type="ChEBI" id="CHEBI:29105"/>
    </cofactor>
    <text evidence="7">Binds 1 zinc ion per subunit.</text>
</comment>
<comment type="caution">
    <text evidence="9">The sequence shown here is derived from an EMBL/GenBank/DDBJ whole genome shotgun (WGS) entry which is preliminary data.</text>
</comment>
<evidence type="ECO:0000313" key="10">
    <source>
        <dbReference type="Proteomes" id="UP001596395"/>
    </source>
</evidence>
<evidence type="ECO:0000256" key="6">
    <source>
        <dbReference type="ARBA" id="ARBA00048348"/>
    </source>
</evidence>
<comment type="catalytic activity">
    <reaction evidence="6">
        <text>hydrogencarbonate + H(+) = CO2 + H2O</text>
        <dbReference type="Rhea" id="RHEA:10748"/>
        <dbReference type="ChEBI" id="CHEBI:15377"/>
        <dbReference type="ChEBI" id="CHEBI:15378"/>
        <dbReference type="ChEBI" id="CHEBI:16526"/>
        <dbReference type="ChEBI" id="CHEBI:17544"/>
        <dbReference type="EC" id="4.2.1.1"/>
    </reaction>
</comment>
<dbReference type="SUPFAM" id="SSF53056">
    <property type="entry name" value="beta-carbonic anhydrase, cab"/>
    <property type="match status" value="1"/>
</dbReference>
<evidence type="ECO:0000256" key="4">
    <source>
        <dbReference type="ARBA" id="ARBA00022833"/>
    </source>
</evidence>
<keyword evidence="5" id="KW-0456">Lyase</keyword>
<sequence>MTRTIADLLDGNLAHADAYADRFDDLQNAQHPDAVSVCCSDSRVLQDELWGNDDPGRVFTVGNIGNRVVQRSRDGETVVSGDVLYPLAYTGTKTAVVVGHTGCGAVTATYDAVRADRQAASDAPGVAGDGSTPADAPDPVPADRHPAGVRRCIELLRPRVAPGVDELPADLTHADAVNHLVEYNVDRQVEALRDSADVPDDVGVFGVVYDFQDVYGGARGEVHVVNVDGERDPERIRDANPDVDDRVTRRFQY</sequence>
<keyword evidence="10" id="KW-1185">Reference proteome</keyword>
<dbReference type="Pfam" id="PF00484">
    <property type="entry name" value="Pro_CA"/>
    <property type="match status" value="1"/>
</dbReference>
<comment type="similarity">
    <text evidence="1">Belongs to the beta-class carbonic anhydrase family.</text>
</comment>
<dbReference type="Gene3D" id="3.40.1050.10">
    <property type="entry name" value="Carbonic anhydrase"/>
    <property type="match status" value="1"/>
</dbReference>
<dbReference type="SMART" id="SM00947">
    <property type="entry name" value="Pro_CA"/>
    <property type="match status" value="1"/>
</dbReference>
<protein>
    <recommendedName>
        <fullName evidence="2">carbonic anhydrase</fullName>
        <ecNumber evidence="2">4.2.1.1</ecNumber>
    </recommendedName>
</protein>
<evidence type="ECO:0000256" key="7">
    <source>
        <dbReference type="PIRSR" id="PIRSR601765-2"/>
    </source>
</evidence>
<organism evidence="9 10">
    <name type="scientific">Halorubellus litoreus</name>
    <dbReference type="NCBI Taxonomy" id="755308"/>
    <lineage>
        <taxon>Archaea</taxon>
        <taxon>Methanobacteriati</taxon>
        <taxon>Methanobacteriota</taxon>
        <taxon>Stenosarchaea group</taxon>
        <taxon>Halobacteria</taxon>
        <taxon>Halobacteriales</taxon>
        <taxon>Halorubellaceae</taxon>
        <taxon>Halorubellus</taxon>
    </lineage>
</organism>
<evidence type="ECO:0000256" key="1">
    <source>
        <dbReference type="ARBA" id="ARBA00006217"/>
    </source>
</evidence>
<evidence type="ECO:0000256" key="3">
    <source>
        <dbReference type="ARBA" id="ARBA00022723"/>
    </source>
</evidence>
<feature type="region of interest" description="Disordered" evidence="8">
    <location>
        <begin position="120"/>
        <end position="143"/>
    </location>
</feature>
<dbReference type="GO" id="GO:0004089">
    <property type="term" value="F:carbonate dehydratase activity"/>
    <property type="evidence" value="ECO:0007669"/>
    <property type="project" value="UniProtKB-EC"/>
</dbReference>
<dbReference type="InterPro" id="IPR001765">
    <property type="entry name" value="Carbonic_anhydrase"/>
</dbReference>
<gene>
    <name evidence="9" type="ORF">ACFQGB_07885</name>
</gene>
<accession>A0ABD5VE72</accession>
<dbReference type="PANTHER" id="PTHR11002:SF76">
    <property type="entry name" value="CARBONIC ANHYDRASE"/>
    <property type="match status" value="1"/>
</dbReference>
<dbReference type="Proteomes" id="UP001596395">
    <property type="component" value="Unassembled WGS sequence"/>
</dbReference>
<dbReference type="GO" id="GO:0046872">
    <property type="term" value="F:metal ion binding"/>
    <property type="evidence" value="ECO:0007669"/>
    <property type="project" value="UniProtKB-KW"/>
</dbReference>
<dbReference type="EMBL" id="JBHSXN010000002">
    <property type="protein sequence ID" value="MFC6952783.1"/>
    <property type="molecule type" value="Genomic_DNA"/>
</dbReference>
<feature type="binding site" evidence="7">
    <location>
        <position position="103"/>
    </location>
    <ligand>
        <name>Zn(2+)</name>
        <dbReference type="ChEBI" id="CHEBI:29105"/>
    </ligand>
</feature>
<keyword evidence="3 7" id="KW-0479">Metal-binding</keyword>
<dbReference type="AlphaFoldDB" id="A0ABD5VE72"/>
<evidence type="ECO:0000256" key="2">
    <source>
        <dbReference type="ARBA" id="ARBA00012925"/>
    </source>
</evidence>
<dbReference type="InterPro" id="IPR036874">
    <property type="entry name" value="Carbonic_anhydrase_sf"/>
</dbReference>
<dbReference type="RefSeq" id="WP_336349770.1">
    <property type="nucleotide sequence ID" value="NZ_JAZAQL010000002.1"/>
</dbReference>
<name>A0ABD5VE72_9EURY</name>
<proteinExistence type="inferred from homology"/>
<feature type="binding site" evidence="7">
    <location>
        <position position="100"/>
    </location>
    <ligand>
        <name>Zn(2+)</name>
        <dbReference type="ChEBI" id="CHEBI:29105"/>
    </ligand>
</feature>
<reference evidence="9 10" key="1">
    <citation type="journal article" date="2019" name="Int. J. Syst. Evol. Microbiol.">
        <title>The Global Catalogue of Microorganisms (GCM) 10K type strain sequencing project: providing services to taxonomists for standard genome sequencing and annotation.</title>
        <authorList>
            <consortium name="The Broad Institute Genomics Platform"/>
            <consortium name="The Broad Institute Genome Sequencing Center for Infectious Disease"/>
            <person name="Wu L."/>
            <person name="Ma J."/>
        </authorList>
    </citation>
    <scope>NUCLEOTIDE SEQUENCE [LARGE SCALE GENOMIC DNA]</scope>
    <source>
        <strain evidence="9 10">GX26</strain>
    </source>
</reference>
<feature type="binding site" evidence="7">
    <location>
        <position position="39"/>
    </location>
    <ligand>
        <name>Zn(2+)</name>
        <dbReference type="ChEBI" id="CHEBI:29105"/>
    </ligand>
</feature>
<evidence type="ECO:0000256" key="8">
    <source>
        <dbReference type="SAM" id="MobiDB-lite"/>
    </source>
</evidence>